<sequence length="64" mass="7302">MDKSVLVFHSFEEAERADEAYYASLTPQERVDLLLDLVASYRESMGEAAAGFERVCRVVELERC</sequence>
<evidence type="ECO:0000313" key="1">
    <source>
        <dbReference type="EMBL" id="MDC3981896.1"/>
    </source>
</evidence>
<name>A0A9X3X5N9_9BACT</name>
<accession>A0A9X3X5N9</accession>
<comment type="caution">
    <text evidence="1">The sequence shown here is derived from an EMBL/GenBank/DDBJ whole genome shotgun (WGS) entry which is preliminary data.</text>
</comment>
<evidence type="ECO:0000313" key="2">
    <source>
        <dbReference type="Proteomes" id="UP001151081"/>
    </source>
</evidence>
<protein>
    <submittedName>
        <fullName evidence="1">Uncharacterized protein</fullName>
    </submittedName>
</protein>
<keyword evidence="2" id="KW-1185">Reference proteome</keyword>
<dbReference type="RefSeq" id="WP_272418901.1">
    <property type="nucleotide sequence ID" value="NZ_JAGTJJ010000006.1"/>
</dbReference>
<dbReference type="EMBL" id="JAGTJJ010000006">
    <property type="protein sequence ID" value="MDC3981896.1"/>
    <property type="molecule type" value="Genomic_DNA"/>
</dbReference>
<organism evidence="1 2">
    <name type="scientific">Polyangium jinanense</name>
    <dbReference type="NCBI Taxonomy" id="2829994"/>
    <lineage>
        <taxon>Bacteria</taxon>
        <taxon>Pseudomonadati</taxon>
        <taxon>Myxococcota</taxon>
        <taxon>Polyangia</taxon>
        <taxon>Polyangiales</taxon>
        <taxon>Polyangiaceae</taxon>
        <taxon>Polyangium</taxon>
    </lineage>
</organism>
<proteinExistence type="predicted"/>
<reference evidence="1 2" key="1">
    <citation type="submission" date="2021-04" db="EMBL/GenBank/DDBJ databases">
        <title>Genome analysis of Polyangium sp.</title>
        <authorList>
            <person name="Li Y."/>
            <person name="Wang J."/>
        </authorList>
    </citation>
    <scope>NUCLEOTIDE SEQUENCE [LARGE SCALE GENOMIC DNA]</scope>
    <source>
        <strain evidence="1 2">SDU14</strain>
    </source>
</reference>
<dbReference type="Proteomes" id="UP001151081">
    <property type="component" value="Unassembled WGS sequence"/>
</dbReference>
<dbReference type="AlphaFoldDB" id="A0A9X3X5N9"/>
<gene>
    <name evidence="1" type="ORF">KEG57_15375</name>
</gene>